<dbReference type="EMBL" id="JAVXUO010002213">
    <property type="protein sequence ID" value="KAK2975285.1"/>
    <property type="molecule type" value="Genomic_DNA"/>
</dbReference>
<evidence type="ECO:0000313" key="3">
    <source>
        <dbReference type="EMBL" id="KAK2975285.1"/>
    </source>
</evidence>
<evidence type="ECO:0000313" key="4">
    <source>
        <dbReference type="Proteomes" id="UP001187471"/>
    </source>
</evidence>
<dbReference type="InterPro" id="IPR021410">
    <property type="entry name" value="FAF"/>
</dbReference>
<name>A0AA88U8W9_9ASTE</name>
<comment type="similarity">
    <text evidence="1">Belongs to the fantastic four family.</text>
</comment>
<sequence length="171" mass="19257">MEAEVLGQRCGADVKTRRQWWGKRSEKGKKEYPPAIPWLARTENLSSAHMPWVFRRHYTADGRLVITEEKVERHEYFRAHRSDGKLTLQLVPFAGDGVLGDHQEMEEDGGGGELDGGDGWRQSTKALHAMIKLNNTVAMKVKLMGQQTIHLGKNLMQLAERASVGPAIVRN</sequence>
<dbReference type="Proteomes" id="UP001187471">
    <property type="component" value="Unassembled WGS sequence"/>
</dbReference>
<dbReference type="PANTHER" id="PTHR33155">
    <property type="entry name" value="FANTASTIC FOUR-LIKE PROTEIN (DUF3049)"/>
    <property type="match status" value="1"/>
</dbReference>
<reference evidence="3" key="1">
    <citation type="submission" date="2022-12" db="EMBL/GenBank/DDBJ databases">
        <title>Draft genome assemblies for two species of Escallonia (Escalloniales).</title>
        <authorList>
            <person name="Chanderbali A."/>
            <person name="Dervinis C."/>
            <person name="Anghel I."/>
            <person name="Soltis D."/>
            <person name="Soltis P."/>
            <person name="Zapata F."/>
        </authorList>
    </citation>
    <scope>NUCLEOTIDE SEQUENCE</scope>
    <source>
        <strain evidence="3">UCBG92.1500</strain>
        <tissue evidence="3">Leaf</tissue>
    </source>
</reference>
<accession>A0AA88U8W9</accession>
<dbReference type="InterPro" id="IPR046431">
    <property type="entry name" value="FAF_dom"/>
</dbReference>
<proteinExistence type="inferred from homology"/>
<feature type="domain" description="FAF" evidence="2">
    <location>
        <begin position="31"/>
        <end position="90"/>
    </location>
</feature>
<comment type="caution">
    <text evidence="3">The sequence shown here is derived from an EMBL/GenBank/DDBJ whole genome shotgun (WGS) entry which is preliminary data.</text>
</comment>
<organism evidence="3 4">
    <name type="scientific">Escallonia rubra</name>
    <dbReference type="NCBI Taxonomy" id="112253"/>
    <lineage>
        <taxon>Eukaryota</taxon>
        <taxon>Viridiplantae</taxon>
        <taxon>Streptophyta</taxon>
        <taxon>Embryophyta</taxon>
        <taxon>Tracheophyta</taxon>
        <taxon>Spermatophyta</taxon>
        <taxon>Magnoliopsida</taxon>
        <taxon>eudicotyledons</taxon>
        <taxon>Gunneridae</taxon>
        <taxon>Pentapetalae</taxon>
        <taxon>asterids</taxon>
        <taxon>campanulids</taxon>
        <taxon>Escalloniales</taxon>
        <taxon>Escalloniaceae</taxon>
        <taxon>Escallonia</taxon>
    </lineage>
</organism>
<dbReference type="Pfam" id="PF11250">
    <property type="entry name" value="FAF"/>
    <property type="match status" value="1"/>
</dbReference>
<dbReference type="PANTHER" id="PTHR33155:SF17">
    <property type="entry name" value="F2E2.18-RELATED"/>
    <property type="match status" value="1"/>
</dbReference>
<dbReference type="AlphaFoldDB" id="A0AA88U8W9"/>
<gene>
    <name evidence="3" type="ORF">RJ640_001134</name>
</gene>
<protein>
    <recommendedName>
        <fullName evidence="2">FAF domain-containing protein</fullName>
    </recommendedName>
</protein>
<evidence type="ECO:0000256" key="1">
    <source>
        <dbReference type="ARBA" id="ARBA00008690"/>
    </source>
</evidence>
<keyword evidence="4" id="KW-1185">Reference proteome</keyword>
<evidence type="ECO:0000259" key="2">
    <source>
        <dbReference type="Pfam" id="PF11250"/>
    </source>
</evidence>